<dbReference type="PROSITE" id="PS51007">
    <property type="entry name" value="CYTC"/>
    <property type="match status" value="2"/>
</dbReference>
<feature type="chain" id="PRO_5025338901" evidence="10">
    <location>
        <begin position="19"/>
        <end position="411"/>
    </location>
</feature>
<gene>
    <name evidence="12" type="ORF">G3574_14950</name>
</gene>
<comment type="caution">
    <text evidence="12">The sequence shown here is derived from an EMBL/GenBank/DDBJ whole genome shotgun (WGS) entry which is preliminary data.</text>
</comment>
<evidence type="ECO:0000313" key="13">
    <source>
        <dbReference type="Proteomes" id="UP000482155"/>
    </source>
</evidence>
<keyword evidence="13" id="KW-1185">Reference proteome</keyword>
<dbReference type="AlphaFoldDB" id="A0A6B3SU36"/>
<comment type="cofactor">
    <cofactor evidence="8">
        <name>heme</name>
        <dbReference type="ChEBI" id="CHEBI:30413"/>
    </cofactor>
    <text evidence="8">Binds 2 heme groups.</text>
</comment>
<keyword evidence="4 10" id="KW-0732">Signal</keyword>
<evidence type="ECO:0000256" key="8">
    <source>
        <dbReference type="PIRSR" id="PIRSR000294-1"/>
    </source>
</evidence>
<feature type="domain" description="Cytochrome c" evidence="11">
    <location>
        <begin position="252"/>
        <end position="404"/>
    </location>
</feature>
<keyword evidence="6" id="KW-0560">Oxidoreductase</keyword>
<evidence type="ECO:0000256" key="10">
    <source>
        <dbReference type="SAM" id="SignalP"/>
    </source>
</evidence>
<keyword evidence="3 9" id="KW-0479">Metal-binding</keyword>
<dbReference type="PIRSF" id="PIRSF000294">
    <property type="entry name" value="Cytochrome-c_peroxidase"/>
    <property type="match status" value="1"/>
</dbReference>
<accession>A0A6B3SU36</accession>
<dbReference type="InterPro" id="IPR026259">
    <property type="entry name" value="MauG/Cytc_peroxidase"/>
</dbReference>
<evidence type="ECO:0000256" key="2">
    <source>
        <dbReference type="ARBA" id="ARBA00022617"/>
    </source>
</evidence>
<dbReference type="GO" id="GO:0004130">
    <property type="term" value="F:cytochrome-c peroxidase activity"/>
    <property type="evidence" value="ECO:0007669"/>
    <property type="project" value="TreeGrafter"/>
</dbReference>
<comment type="subcellular location">
    <subcellularLocation>
        <location evidence="1">Periplasm</location>
    </subcellularLocation>
</comment>
<feature type="binding site" description="covalent" evidence="8">
    <location>
        <position position="270"/>
    </location>
    <ligand>
        <name>heme c</name>
        <dbReference type="ChEBI" id="CHEBI:61717"/>
        <label>2</label>
    </ligand>
</feature>
<comment type="PTM">
    <text evidence="8">Binds 2 heme groups per subunit.</text>
</comment>
<evidence type="ECO:0000256" key="9">
    <source>
        <dbReference type="PIRSR" id="PIRSR000294-2"/>
    </source>
</evidence>
<proteinExistence type="predicted"/>
<protein>
    <submittedName>
        <fullName evidence="12">Cytochrome-c peroxidase</fullName>
    </submittedName>
</protein>
<evidence type="ECO:0000256" key="3">
    <source>
        <dbReference type="ARBA" id="ARBA00022723"/>
    </source>
</evidence>
<feature type="domain" description="Cytochrome c" evidence="11">
    <location>
        <begin position="64"/>
        <end position="175"/>
    </location>
</feature>
<evidence type="ECO:0000313" key="12">
    <source>
        <dbReference type="EMBL" id="NEX62386.1"/>
    </source>
</evidence>
<dbReference type="SUPFAM" id="SSF46626">
    <property type="entry name" value="Cytochrome c"/>
    <property type="match status" value="2"/>
</dbReference>
<dbReference type="InterPro" id="IPR036909">
    <property type="entry name" value="Cyt_c-like_dom_sf"/>
</dbReference>
<evidence type="ECO:0000256" key="7">
    <source>
        <dbReference type="ARBA" id="ARBA00023004"/>
    </source>
</evidence>
<dbReference type="PANTHER" id="PTHR30600">
    <property type="entry name" value="CYTOCHROME C PEROXIDASE-RELATED"/>
    <property type="match status" value="1"/>
</dbReference>
<evidence type="ECO:0000259" key="11">
    <source>
        <dbReference type="PROSITE" id="PS51007"/>
    </source>
</evidence>
<feature type="binding site" description="covalent" evidence="8">
    <location>
        <position position="89"/>
    </location>
    <ligand>
        <name>heme c</name>
        <dbReference type="ChEBI" id="CHEBI:61717"/>
        <label>1</label>
    </ligand>
</feature>
<dbReference type="GO" id="GO:0046872">
    <property type="term" value="F:metal ion binding"/>
    <property type="evidence" value="ECO:0007669"/>
    <property type="project" value="UniProtKB-KW"/>
</dbReference>
<feature type="signal peptide" evidence="10">
    <location>
        <begin position="1"/>
        <end position="18"/>
    </location>
</feature>
<dbReference type="GO" id="GO:0020037">
    <property type="term" value="F:heme binding"/>
    <property type="evidence" value="ECO:0007669"/>
    <property type="project" value="InterPro"/>
</dbReference>
<keyword evidence="12" id="KW-0575">Peroxidase</keyword>
<keyword evidence="5" id="KW-0574">Periplasm</keyword>
<keyword evidence="2 8" id="KW-0349">Heme</keyword>
<dbReference type="Gene3D" id="1.10.760.10">
    <property type="entry name" value="Cytochrome c-like domain"/>
    <property type="match status" value="2"/>
</dbReference>
<feature type="binding site" description="axial binding residue" evidence="9">
    <location>
        <position position="90"/>
    </location>
    <ligand>
        <name>heme c</name>
        <dbReference type="ChEBI" id="CHEBI:61717"/>
        <label>1</label>
    </ligand>
    <ligandPart>
        <name>Fe</name>
        <dbReference type="ChEBI" id="CHEBI:18248"/>
    </ligandPart>
</feature>
<organism evidence="12 13">
    <name type="scientific">Noviherbaspirillum galbum</name>
    <dbReference type="NCBI Taxonomy" id="2709383"/>
    <lineage>
        <taxon>Bacteria</taxon>
        <taxon>Pseudomonadati</taxon>
        <taxon>Pseudomonadota</taxon>
        <taxon>Betaproteobacteria</taxon>
        <taxon>Burkholderiales</taxon>
        <taxon>Oxalobacteraceae</taxon>
        <taxon>Noviherbaspirillum</taxon>
    </lineage>
</organism>
<evidence type="ECO:0000256" key="4">
    <source>
        <dbReference type="ARBA" id="ARBA00022729"/>
    </source>
</evidence>
<keyword evidence="7 9" id="KW-0408">Iron</keyword>
<feature type="binding site" description="covalent" evidence="8">
    <location>
        <position position="267"/>
    </location>
    <ligand>
        <name>heme c</name>
        <dbReference type="ChEBI" id="CHEBI:61717"/>
        <label>2</label>
    </ligand>
</feature>
<dbReference type="GO" id="GO:0009055">
    <property type="term" value="F:electron transfer activity"/>
    <property type="evidence" value="ECO:0007669"/>
    <property type="project" value="InterPro"/>
</dbReference>
<evidence type="ECO:0000256" key="1">
    <source>
        <dbReference type="ARBA" id="ARBA00004418"/>
    </source>
</evidence>
<dbReference type="EMBL" id="JAAIVB010000048">
    <property type="protein sequence ID" value="NEX62386.1"/>
    <property type="molecule type" value="Genomic_DNA"/>
</dbReference>
<dbReference type="Proteomes" id="UP000482155">
    <property type="component" value="Unassembled WGS sequence"/>
</dbReference>
<dbReference type="InterPro" id="IPR004852">
    <property type="entry name" value="Di-haem_cyt_c_peroxidsae"/>
</dbReference>
<sequence>MARLALVMLALTTTLVLAAAADLKAFDGWSGGEISLLSSLHIRRLGAAPADPSNAAEAAPVAATAAALGKQLFFDKRLSGNGQVACASCHAPERQFQDSLPRGRGIGEGMRRTMPVVGAGHAAFLFWDGRKDSLWSQALGPLEDPLEHGGNRMAYARTIAAHYRPGYEAIFGKMPSLDGLPPAAGPSGNPSQQAAWAGLPAQRREDVSRVFANIGKAIAAYEKTLGFGPSRLDRYIEAVATRNEAGIDALDKQEKAGLRVFIGKGRCVTCHNGPLLTDQHFHNTGIPAISGKPDPGRSGAITKLLRDEFNCLGKFSDARPEQCEELRFLATGDPAMVSAFKTPGLRGVAARMPYMHAGQKATLRDVVAHYDKAPDAALGHSELRPLGLTPAEIEALLKFLETLASPILQAE</sequence>
<reference evidence="12 13" key="1">
    <citation type="submission" date="2020-02" db="EMBL/GenBank/DDBJ databases">
        <authorList>
            <person name="Kim M.K."/>
        </authorList>
    </citation>
    <scope>NUCLEOTIDE SEQUENCE [LARGE SCALE GENOMIC DNA]</scope>
    <source>
        <strain evidence="12 13">17J57-3</strain>
    </source>
</reference>
<name>A0A6B3SU36_9BURK</name>
<evidence type="ECO:0000256" key="5">
    <source>
        <dbReference type="ARBA" id="ARBA00022764"/>
    </source>
</evidence>
<dbReference type="InterPro" id="IPR009056">
    <property type="entry name" value="Cyt_c-like_dom"/>
</dbReference>
<evidence type="ECO:0000256" key="6">
    <source>
        <dbReference type="ARBA" id="ARBA00023002"/>
    </source>
</evidence>
<dbReference type="InterPro" id="IPR051395">
    <property type="entry name" value="Cytochrome_c_Peroxidase/MauG"/>
</dbReference>
<dbReference type="GO" id="GO:0042597">
    <property type="term" value="C:periplasmic space"/>
    <property type="evidence" value="ECO:0007669"/>
    <property type="project" value="UniProtKB-SubCell"/>
</dbReference>
<feature type="binding site" description="covalent" evidence="8">
    <location>
        <position position="86"/>
    </location>
    <ligand>
        <name>heme c</name>
        <dbReference type="ChEBI" id="CHEBI:61717"/>
        <label>1</label>
    </ligand>
</feature>
<dbReference type="Pfam" id="PF03150">
    <property type="entry name" value="CCP_MauG"/>
    <property type="match status" value="1"/>
</dbReference>
<feature type="binding site" description="axial binding residue" evidence="9">
    <location>
        <position position="271"/>
    </location>
    <ligand>
        <name>heme c</name>
        <dbReference type="ChEBI" id="CHEBI:61717"/>
        <label>2</label>
    </ligand>
    <ligandPart>
        <name>Fe</name>
        <dbReference type="ChEBI" id="CHEBI:18248"/>
    </ligandPart>
</feature>